<reference evidence="2" key="1">
    <citation type="submission" date="2023-03" db="EMBL/GenBank/DDBJ databases">
        <title>Massive genome expansion in bonnet fungi (Mycena s.s.) driven by repeated elements and novel gene families across ecological guilds.</title>
        <authorList>
            <consortium name="Lawrence Berkeley National Laboratory"/>
            <person name="Harder C.B."/>
            <person name="Miyauchi S."/>
            <person name="Viragh M."/>
            <person name="Kuo A."/>
            <person name="Thoen E."/>
            <person name="Andreopoulos B."/>
            <person name="Lu D."/>
            <person name="Skrede I."/>
            <person name="Drula E."/>
            <person name="Henrissat B."/>
            <person name="Morin E."/>
            <person name="Kohler A."/>
            <person name="Barry K."/>
            <person name="LaButti K."/>
            <person name="Morin E."/>
            <person name="Salamov A."/>
            <person name="Lipzen A."/>
            <person name="Mereny Z."/>
            <person name="Hegedus B."/>
            <person name="Baldrian P."/>
            <person name="Stursova M."/>
            <person name="Weitz H."/>
            <person name="Taylor A."/>
            <person name="Grigoriev I.V."/>
            <person name="Nagy L.G."/>
            <person name="Martin F."/>
            <person name="Kauserud H."/>
        </authorList>
    </citation>
    <scope>NUCLEOTIDE SEQUENCE</scope>
    <source>
        <strain evidence="2">9144</strain>
    </source>
</reference>
<evidence type="ECO:0000256" key="1">
    <source>
        <dbReference type="SAM" id="MobiDB-lite"/>
    </source>
</evidence>
<dbReference type="EMBL" id="JARJCW010000004">
    <property type="protein sequence ID" value="KAJ7225911.1"/>
    <property type="molecule type" value="Genomic_DNA"/>
</dbReference>
<evidence type="ECO:0000313" key="3">
    <source>
        <dbReference type="Proteomes" id="UP001219525"/>
    </source>
</evidence>
<evidence type="ECO:0000313" key="2">
    <source>
        <dbReference type="EMBL" id="KAJ7225911.1"/>
    </source>
</evidence>
<comment type="caution">
    <text evidence="2">The sequence shown here is derived from an EMBL/GenBank/DDBJ whole genome shotgun (WGS) entry which is preliminary data.</text>
</comment>
<dbReference type="AlphaFoldDB" id="A0AAD6YQJ9"/>
<dbReference type="Proteomes" id="UP001219525">
    <property type="component" value="Unassembled WGS sequence"/>
</dbReference>
<feature type="non-terminal residue" evidence="2">
    <location>
        <position position="1"/>
    </location>
</feature>
<name>A0AAD6YQJ9_9AGAR</name>
<accession>A0AAD6YQJ9</accession>
<keyword evidence="3" id="KW-1185">Reference proteome</keyword>
<evidence type="ECO:0008006" key="4">
    <source>
        <dbReference type="Google" id="ProtNLM"/>
    </source>
</evidence>
<sequence length="559" mass="61797">MSLLQLPPELMEQVLVETVCSGSPNTVAAVAACCRLLHDLVHSVWRDLYLAVFDDPRPKTALQASAPGDSGPTHLAYDWNNFSRRIAAANSLHAGDPTCDFETLVDVVATAAPIPPASHLDPVKRGQSLSFPPLLHRQDVPTKSISWLDQVLVSGYPPQLTKRLLGSFEPEGPLFNRPEFEDTLQGKAFNKLTFWRGFIPDPSDPAPSVEHQYATARAIARTRVYNTKYLMPERCWGPFQPLDPAHPNAYTWRNRLSRFIPAESGSQDVNLALRHGINFADNRTHPTYVFPAPHRVVPDYAFLAAARIILEANMRDFFDIESHFHTHSSSQLAAADVGLELDEVVDAMQSLDLVRMGGAPGFWDVWRPQKPEGDDEETSPSPVDKGKATEGDDVDGWDWAGAAGEWRRVVSWLDYRDLVSHNVDIAAGFGIDDVQETIRIFPMTLRIVRYSRPPRPPPGANPCALIYRLPIIHVAGESRGTDTDETLRRVVAGTVRMIGDGAVRWSMVRAPLSLMHPEWVSESVQIGDIGSAIGIIGLWTGAEHSSADPVGPCWAWKIA</sequence>
<proteinExistence type="predicted"/>
<gene>
    <name evidence="2" type="ORF">GGX14DRAFT_641859</name>
</gene>
<organism evidence="2 3">
    <name type="scientific">Mycena pura</name>
    <dbReference type="NCBI Taxonomy" id="153505"/>
    <lineage>
        <taxon>Eukaryota</taxon>
        <taxon>Fungi</taxon>
        <taxon>Dikarya</taxon>
        <taxon>Basidiomycota</taxon>
        <taxon>Agaricomycotina</taxon>
        <taxon>Agaricomycetes</taxon>
        <taxon>Agaricomycetidae</taxon>
        <taxon>Agaricales</taxon>
        <taxon>Marasmiineae</taxon>
        <taxon>Mycenaceae</taxon>
        <taxon>Mycena</taxon>
    </lineage>
</organism>
<feature type="region of interest" description="Disordered" evidence="1">
    <location>
        <begin position="365"/>
        <end position="396"/>
    </location>
</feature>
<protein>
    <recommendedName>
        <fullName evidence="4">F-box domain-containing protein</fullName>
    </recommendedName>
</protein>